<dbReference type="Pfam" id="PF13561">
    <property type="entry name" value="adh_short_C2"/>
    <property type="match status" value="1"/>
</dbReference>
<dbReference type="Gene3D" id="3.40.50.720">
    <property type="entry name" value="NAD(P)-binding Rossmann-like Domain"/>
    <property type="match status" value="1"/>
</dbReference>
<organism evidence="3 4">
    <name type="scientific">Zooshikella harenae</name>
    <dbReference type="NCBI Taxonomy" id="2827238"/>
    <lineage>
        <taxon>Bacteria</taxon>
        <taxon>Pseudomonadati</taxon>
        <taxon>Pseudomonadota</taxon>
        <taxon>Gammaproteobacteria</taxon>
        <taxon>Oceanospirillales</taxon>
        <taxon>Zooshikellaceae</taxon>
        <taxon>Zooshikella</taxon>
    </lineage>
</organism>
<dbReference type="NCBIfam" id="NF005449">
    <property type="entry name" value="PRK07041.1"/>
    <property type="match status" value="1"/>
</dbReference>
<dbReference type="PANTHER" id="PTHR43477:SF1">
    <property type="entry name" value="DIHYDROANTICAPSIN 7-DEHYDROGENASE"/>
    <property type="match status" value="1"/>
</dbReference>
<dbReference type="EMBL" id="JAGSOY010000103">
    <property type="protein sequence ID" value="MBU2713771.1"/>
    <property type="molecule type" value="Genomic_DNA"/>
</dbReference>
<gene>
    <name evidence="3" type="ORF">KCG35_22215</name>
</gene>
<comment type="similarity">
    <text evidence="1">Belongs to the short-chain dehydrogenases/reductases (SDR) family.</text>
</comment>
<comment type="caution">
    <text evidence="3">The sequence shown here is derived from an EMBL/GenBank/DDBJ whole genome shotgun (WGS) entry which is preliminary data.</text>
</comment>
<dbReference type="InterPro" id="IPR036291">
    <property type="entry name" value="NAD(P)-bd_dom_sf"/>
</dbReference>
<keyword evidence="2" id="KW-0560">Oxidoreductase</keyword>
<dbReference type="PANTHER" id="PTHR43477">
    <property type="entry name" value="DIHYDROANTICAPSIN 7-DEHYDROGENASE"/>
    <property type="match status" value="1"/>
</dbReference>
<keyword evidence="4" id="KW-1185">Reference proteome</keyword>
<dbReference type="SUPFAM" id="SSF51735">
    <property type="entry name" value="NAD(P)-binding Rossmann-fold domains"/>
    <property type="match status" value="1"/>
</dbReference>
<evidence type="ECO:0000256" key="2">
    <source>
        <dbReference type="ARBA" id="ARBA00023002"/>
    </source>
</evidence>
<name>A0ABS5ZI71_9GAMM</name>
<evidence type="ECO:0000256" key="1">
    <source>
        <dbReference type="ARBA" id="ARBA00006484"/>
    </source>
</evidence>
<protein>
    <submittedName>
        <fullName evidence="3">SDR family oxidoreductase</fullName>
    </submittedName>
</protein>
<dbReference type="RefSeq" id="WP_215822055.1">
    <property type="nucleotide sequence ID" value="NZ_JAGSOY010000103.1"/>
</dbReference>
<proteinExistence type="inferred from homology"/>
<reference evidence="3 4" key="1">
    <citation type="submission" date="2021-04" db="EMBL/GenBank/DDBJ databases">
        <authorList>
            <person name="Pira H."/>
            <person name="Risdian C."/>
            <person name="Wink J."/>
        </authorList>
    </citation>
    <scope>NUCLEOTIDE SEQUENCE [LARGE SCALE GENOMIC DNA]</scope>
    <source>
        <strain evidence="3 4">WH53</strain>
    </source>
</reference>
<dbReference type="Proteomes" id="UP000690515">
    <property type="component" value="Unassembled WGS sequence"/>
</dbReference>
<evidence type="ECO:0000313" key="4">
    <source>
        <dbReference type="Proteomes" id="UP000690515"/>
    </source>
</evidence>
<sequence>MKEHQGKKILIIGGSTGIGLATAKAFAQEEALVTIASRSQKKLDHALEIAELTMKTECLDITNETSVKFFFKETNTWDHIVISAADTPMGSVKELDLSQAYSAMNSKFWGAYHVARSANIKSGGSLTLISGYLSERPRQTAVLQGAINAAIDALARGLALELAPVRVNSVSPGLVATSLWSNIEPAHREQMYLAAADRLPVGRVGKASDIAKAILFLASTGYVTGSKVLADGGATIAY</sequence>
<dbReference type="InterPro" id="IPR002347">
    <property type="entry name" value="SDR_fam"/>
</dbReference>
<accession>A0ABS5ZI71</accession>
<dbReference type="InterPro" id="IPR051122">
    <property type="entry name" value="SDR_DHRS6-like"/>
</dbReference>
<evidence type="ECO:0000313" key="3">
    <source>
        <dbReference type="EMBL" id="MBU2713771.1"/>
    </source>
</evidence>
<dbReference type="PRINTS" id="PR00081">
    <property type="entry name" value="GDHRDH"/>
</dbReference>